<comment type="caution">
    <text evidence="2">The sequence shown here is derived from an EMBL/GenBank/DDBJ whole genome shotgun (WGS) entry which is preliminary data.</text>
</comment>
<comment type="similarity">
    <text evidence="1">Belongs to the prefoldin subunit alpha family.</text>
</comment>
<dbReference type="EMBL" id="AUZX01002000">
    <property type="protein sequence ID" value="EQD77820.1"/>
    <property type="molecule type" value="Genomic_DNA"/>
</dbReference>
<dbReference type="HAMAP" id="MF_00308">
    <property type="entry name" value="PfdA"/>
    <property type="match status" value="1"/>
</dbReference>
<reference evidence="2" key="2">
    <citation type="journal article" date="2014" name="ISME J.">
        <title>Microbial stratification in low pH oxic and suboxic macroscopic growths along an acid mine drainage.</title>
        <authorList>
            <person name="Mendez-Garcia C."/>
            <person name="Mesa V."/>
            <person name="Sprenger R.R."/>
            <person name="Richter M."/>
            <person name="Diez M.S."/>
            <person name="Solano J."/>
            <person name="Bargiela R."/>
            <person name="Golyshina O.V."/>
            <person name="Manteca A."/>
            <person name="Ramos J.L."/>
            <person name="Gallego J.R."/>
            <person name="Llorente I."/>
            <person name="Martins Dos Santos V.A."/>
            <person name="Jensen O.N."/>
            <person name="Pelaez A.I."/>
            <person name="Sanchez J."/>
            <person name="Ferrer M."/>
        </authorList>
    </citation>
    <scope>NUCLEOTIDE SEQUENCE</scope>
</reference>
<proteinExistence type="inferred from homology"/>
<reference evidence="2" key="1">
    <citation type="submission" date="2013-08" db="EMBL/GenBank/DDBJ databases">
        <authorList>
            <person name="Mendez C."/>
            <person name="Richter M."/>
            <person name="Ferrer M."/>
            <person name="Sanchez J."/>
        </authorList>
    </citation>
    <scope>NUCLEOTIDE SEQUENCE</scope>
</reference>
<dbReference type="InterPro" id="IPR011599">
    <property type="entry name" value="PFD_alpha_archaea"/>
</dbReference>
<dbReference type="Gene3D" id="1.10.287.370">
    <property type="match status" value="1"/>
</dbReference>
<dbReference type="SUPFAM" id="SSF46579">
    <property type="entry name" value="Prefoldin"/>
    <property type="match status" value="1"/>
</dbReference>
<accession>T1D6C7</accession>
<dbReference type="NCBIfam" id="TIGR00293">
    <property type="entry name" value="prefoldin subunit alpha"/>
    <property type="match status" value="1"/>
</dbReference>
<dbReference type="GO" id="GO:0006457">
    <property type="term" value="P:protein folding"/>
    <property type="evidence" value="ECO:0007669"/>
    <property type="project" value="InterPro"/>
</dbReference>
<sequence>MTENDQGINANEELQYLQNVIDSTDKQISVISKGADDYLRALSVLEEANIEKATEVRVSLGGGVFVKAKIENSKPLIIPIGSGVFIEETPEQTKVRLRTSIKEISSTVENLNAQRKIAVSRYEGIISMMREESNRK</sequence>
<dbReference type="InterPro" id="IPR009053">
    <property type="entry name" value="Prefoldin"/>
</dbReference>
<protein>
    <submittedName>
        <fullName evidence="2">Prefoldin alpha-like domain protein</fullName>
    </submittedName>
</protein>
<dbReference type="GO" id="GO:0016272">
    <property type="term" value="C:prefoldin complex"/>
    <property type="evidence" value="ECO:0007669"/>
    <property type="project" value="InterPro"/>
</dbReference>
<name>T1D6C7_9ZZZZ</name>
<organism evidence="2">
    <name type="scientific">mine drainage metagenome</name>
    <dbReference type="NCBI Taxonomy" id="410659"/>
    <lineage>
        <taxon>unclassified sequences</taxon>
        <taxon>metagenomes</taxon>
        <taxon>ecological metagenomes</taxon>
    </lineage>
</organism>
<dbReference type="Pfam" id="PF02996">
    <property type="entry name" value="Prefoldin"/>
    <property type="match status" value="1"/>
</dbReference>
<dbReference type="InterPro" id="IPR004127">
    <property type="entry name" value="Prefoldin_subunit_alpha"/>
</dbReference>
<gene>
    <name evidence="2" type="ORF">B1A_02697</name>
</gene>
<dbReference type="AlphaFoldDB" id="T1D6C7"/>
<evidence type="ECO:0000256" key="1">
    <source>
        <dbReference type="ARBA" id="ARBA00010048"/>
    </source>
</evidence>
<dbReference type="CDD" id="cd23160">
    <property type="entry name" value="Prefoldin_alpha_GimC"/>
    <property type="match status" value="1"/>
</dbReference>
<dbReference type="GO" id="GO:0051082">
    <property type="term" value="F:unfolded protein binding"/>
    <property type="evidence" value="ECO:0007669"/>
    <property type="project" value="InterPro"/>
</dbReference>
<evidence type="ECO:0000313" key="2">
    <source>
        <dbReference type="EMBL" id="EQD77820.1"/>
    </source>
</evidence>